<dbReference type="SUPFAM" id="SSF54427">
    <property type="entry name" value="NTF2-like"/>
    <property type="match status" value="1"/>
</dbReference>
<sequence>MNEGRQRIIQNYIEGYNEFDIEKMICDFDDNIIFKNVQNGKVNMILNGINEFKQQAEQAKSFFDNRRQQITFLKHNNGTTEIEVDYSATLAMDFPNGLKKGDKLELKGKSVFVFLGDKIIQLTDEY</sequence>
<dbReference type="AlphaFoldDB" id="A0A1T5EEW3"/>
<dbReference type="InterPro" id="IPR032710">
    <property type="entry name" value="NTF2-like_dom_sf"/>
</dbReference>
<reference evidence="2" key="1">
    <citation type="submission" date="2017-02" db="EMBL/GenBank/DDBJ databases">
        <authorList>
            <person name="Varghese N."/>
            <person name="Submissions S."/>
        </authorList>
    </citation>
    <scope>NUCLEOTIDE SEQUENCE [LARGE SCALE GENOMIC DNA]</scope>
    <source>
        <strain evidence="2">DSM 24091</strain>
    </source>
</reference>
<gene>
    <name evidence="1" type="ORF">SAMN05660841_02524</name>
</gene>
<organism evidence="1 2">
    <name type="scientific">Sphingobacterium nematocida</name>
    <dbReference type="NCBI Taxonomy" id="1513896"/>
    <lineage>
        <taxon>Bacteria</taxon>
        <taxon>Pseudomonadati</taxon>
        <taxon>Bacteroidota</taxon>
        <taxon>Sphingobacteriia</taxon>
        <taxon>Sphingobacteriales</taxon>
        <taxon>Sphingobacteriaceae</taxon>
        <taxon>Sphingobacterium</taxon>
    </lineage>
</organism>
<name>A0A1T5EEW3_9SPHI</name>
<dbReference type="OrthoDB" id="582835at2"/>
<evidence type="ECO:0008006" key="3">
    <source>
        <dbReference type="Google" id="ProtNLM"/>
    </source>
</evidence>
<keyword evidence="2" id="KW-1185">Reference proteome</keyword>
<dbReference type="Gene3D" id="3.10.450.50">
    <property type="match status" value="1"/>
</dbReference>
<protein>
    <recommendedName>
        <fullName evidence="3">SnoaL-like domain-containing protein</fullName>
    </recommendedName>
</protein>
<dbReference type="RefSeq" id="WP_079643438.1">
    <property type="nucleotide sequence ID" value="NZ_FUZF01000011.1"/>
</dbReference>
<accession>A0A1T5EEW3</accession>
<dbReference type="Proteomes" id="UP000190150">
    <property type="component" value="Unassembled WGS sequence"/>
</dbReference>
<dbReference type="STRING" id="1513896.SAMN05660841_02524"/>
<dbReference type="EMBL" id="FUZF01000011">
    <property type="protein sequence ID" value="SKB82492.1"/>
    <property type="molecule type" value="Genomic_DNA"/>
</dbReference>
<proteinExistence type="predicted"/>
<evidence type="ECO:0000313" key="2">
    <source>
        <dbReference type="Proteomes" id="UP000190150"/>
    </source>
</evidence>
<evidence type="ECO:0000313" key="1">
    <source>
        <dbReference type="EMBL" id="SKB82492.1"/>
    </source>
</evidence>